<evidence type="ECO:0000313" key="1">
    <source>
        <dbReference type="EMBL" id="JAH26535.1"/>
    </source>
</evidence>
<reference evidence="1" key="1">
    <citation type="submission" date="2014-11" db="EMBL/GenBank/DDBJ databases">
        <authorList>
            <person name="Amaro Gonzalez C."/>
        </authorList>
    </citation>
    <scope>NUCLEOTIDE SEQUENCE</scope>
</reference>
<proteinExistence type="predicted"/>
<organism evidence="1">
    <name type="scientific">Anguilla anguilla</name>
    <name type="common">European freshwater eel</name>
    <name type="synonym">Muraena anguilla</name>
    <dbReference type="NCBI Taxonomy" id="7936"/>
    <lineage>
        <taxon>Eukaryota</taxon>
        <taxon>Metazoa</taxon>
        <taxon>Chordata</taxon>
        <taxon>Craniata</taxon>
        <taxon>Vertebrata</taxon>
        <taxon>Euteleostomi</taxon>
        <taxon>Actinopterygii</taxon>
        <taxon>Neopterygii</taxon>
        <taxon>Teleostei</taxon>
        <taxon>Anguilliformes</taxon>
        <taxon>Anguillidae</taxon>
        <taxon>Anguilla</taxon>
    </lineage>
</organism>
<dbReference type="EMBL" id="GBXM01082042">
    <property type="protein sequence ID" value="JAH26535.1"/>
    <property type="molecule type" value="Transcribed_RNA"/>
</dbReference>
<accession>A0A0E9RDH9</accession>
<reference evidence="1" key="2">
    <citation type="journal article" date="2015" name="Fish Shellfish Immunol.">
        <title>Early steps in the European eel (Anguilla anguilla)-Vibrio vulnificus interaction in the gills: Role of the RtxA13 toxin.</title>
        <authorList>
            <person name="Callol A."/>
            <person name="Pajuelo D."/>
            <person name="Ebbesson L."/>
            <person name="Teles M."/>
            <person name="MacKenzie S."/>
            <person name="Amaro C."/>
        </authorList>
    </citation>
    <scope>NUCLEOTIDE SEQUENCE</scope>
</reference>
<sequence>MYVCQFSDKYAYIGMTGMSSLLVMPWRVAWPIQHQEFGSFQGFLLFLQPIYSCIRITV</sequence>
<dbReference type="AlphaFoldDB" id="A0A0E9RDH9"/>
<protein>
    <submittedName>
        <fullName evidence="1">Uncharacterized protein</fullName>
    </submittedName>
</protein>
<name>A0A0E9RDH9_ANGAN</name>